<comment type="caution">
    <text evidence="3">The sequence shown here is derived from an EMBL/GenBank/DDBJ whole genome shotgun (WGS) entry which is preliminary data.</text>
</comment>
<feature type="transmembrane region" description="Helical" evidence="1">
    <location>
        <begin position="227"/>
        <end position="252"/>
    </location>
</feature>
<name>A0AAV5ADU8_9AGAM</name>
<evidence type="ECO:0000313" key="4">
    <source>
        <dbReference type="Proteomes" id="UP001050691"/>
    </source>
</evidence>
<dbReference type="Pfam" id="PF20153">
    <property type="entry name" value="DUF6535"/>
    <property type="match status" value="1"/>
</dbReference>
<evidence type="ECO:0000256" key="1">
    <source>
        <dbReference type="SAM" id="Phobius"/>
    </source>
</evidence>
<dbReference type="SUPFAM" id="SSF48371">
    <property type="entry name" value="ARM repeat"/>
    <property type="match status" value="1"/>
</dbReference>
<dbReference type="InterPro" id="IPR011989">
    <property type="entry name" value="ARM-like"/>
</dbReference>
<keyword evidence="1" id="KW-1133">Transmembrane helix</keyword>
<dbReference type="InterPro" id="IPR045338">
    <property type="entry name" value="DUF6535"/>
</dbReference>
<dbReference type="EMBL" id="BPWL01000007">
    <property type="protein sequence ID" value="GJJ11802.1"/>
    <property type="molecule type" value="Genomic_DNA"/>
</dbReference>
<keyword evidence="4" id="KW-1185">Reference proteome</keyword>
<proteinExistence type="predicted"/>
<dbReference type="Gene3D" id="1.25.10.10">
    <property type="entry name" value="Leucine-rich Repeat Variant"/>
    <property type="match status" value="1"/>
</dbReference>
<keyword evidence="1" id="KW-0812">Transmembrane</keyword>
<dbReference type="AlphaFoldDB" id="A0AAV5ADU8"/>
<protein>
    <recommendedName>
        <fullName evidence="2">DUF6535 domain-containing protein</fullName>
    </recommendedName>
</protein>
<accession>A0AAV5ADU8</accession>
<organism evidence="3 4">
    <name type="scientific">Clathrus columnatus</name>
    <dbReference type="NCBI Taxonomy" id="1419009"/>
    <lineage>
        <taxon>Eukaryota</taxon>
        <taxon>Fungi</taxon>
        <taxon>Dikarya</taxon>
        <taxon>Basidiomycota</taxon>
        <taxon>Agaricomycotina</taxon>
        <taxon>Agaricomycetes</taxon>
        <taxon>Phallomycetidae</taxon>
        <taxon>Phallales</taxon>
        <taxon>Clathraceae</taxon>
        <taxon>Clathrus</taxon>
    </lineage>
</organism>
<evidence type="ECO:0000259" key="2">
    <source>
        <dbReference type="Pfam" id="PF20153"/>
    </source>
</evidence>
<sequence>MNERSSSIPSTQSTKCEYAAEYEPGLETVCEAPNIRMDSTKNREKLLLTYVNEAVKYDTAMLSEWNDALDVLIIMAGLFATVLTAFITGSFQLLQTNPQDTTNALLSAILSQLEGQATPTKAEIQNMSNSFNPSLSTIMINIFLFSSLVCTLSAAFIAMLAKQWLQAYTSNRPGRVEIHARQRQFRYEGLRSWKVPEIISILPFLMQLAFMLFFLGLNIWLLTVNVLIGSLITTTTVILLAFYIITTISPFFNLACPFKNPFTFILRTRLRWIWCSLTMLFQYFSALVESLYLKETHPPFPWFKPMIPDADIETKHFEELQHSLDIGIIEWLARNCHNETVLDTAFKSIAELRPNINVAKRYRDSGVLERLLRRLKEKSPISSFMRKKGEKNTIGVDTVTRSHTTAYIPDLASLYCCLRFCTVNDINPIRSQLGWRSWIIIWRNLPIERLLEAGWDPDALALYLASSAQCDRADGRVVNRCFLDMVDLLDWHSRDKGTLSDFSQWALVDSIAQWGAQFSSASMMASQRSVISSLIRLLNSTDFHKGSISITSTIGVALGVFVLGFGNEKMVYYQDEEKRRRDGQTLLIHALTNTLKDNSVKYSLAGEDLEAAGLAICTLFLDHNTHDPLSSRITDALITILLSTSSEDVACRILETFQHLLTFDSQSTFPNLPAAISPFFLSSTISDVTKTKATQVIAEMGQWSCHRTVIVEHGLVNSLIDNLTSPCRELADASSTALLDFARDSEIRQIMVSHGLVNALTTFFKSDMSSQANLAYWSLSFSCLDWTAGTTKWTEESLKQFSDMLRGLGYALESFIEQEESPLSPAHRQELRRILTHLKMGRVENLCQGMMGNIYLSKWESHDNGKGLDVKQL</sequence>
<reference evidence="3" key="1">
    <citation type="submission" date="2021-10" db="EMBL/GenBank/DDBJ databases">
        <title>De novo Genome Assembly of Clathrus columnatus (Basidiomycota, Fungi) Using Illumina and Nanopore Sequence Data.</title>
        <authorList>
            <person name="Ogiso-Tanaka E."/>
            <person name="Itagaki H."/>
            <person name="Hosoya T."/>
            <person name="Hosaka K."/>
        </authorList>
    </citation>
    <scope>NUCLEOTIDE SEQUENCE</scope>
    <source>
        <strain evidence="3">MO-923</strain>
    </source>
</reference>
<feature type="transmembrane region" description="Helical" evidence="1">
    <location>
        <begin position="71"/>
        <end position="94"/>
    </location>
</feature>
<evidence type="ECO:0000313" key="3">
    <source>
        <dbReference type="EMBL" id="GJJ11802.1"/>
    </source>
</evidence>
<feature type="domain" description="DUF6535" evidence="2">
    <location>
        <begin position="49"/>
        <end position="222"/>
    </location>
</feature>
<feature type="transmembrane region" description="Helical" evidence="1">
    <location>
        <begin position="201"/>
        <end position="221"/>
    </location>
</feature>
<feature type="transmembrane region" description="Helical" evidence="1">
    <location>
        <begin position="138"/>
        <end position="161"/>
    </location>
</feature>
<dbReference type="InterPro" id="IPR016024">
    <property type="entry name" value="ARM-type_fold"/>
</dbReference>
<dbReference type="Proteomes" id="UP001050691">
    <property type="component" value="Unassembled WGS sequence"/>
</dbReference>
<keyword evidence="1" id="KW-0472">Membrane</keyword>
<gene>
    <name evidence="3" type="ORF">Clacol_006040</name>
</gene>